<dbReference type="OrthoDB" id="6264719at2"/>
<evidence type="ECO:0000313" key="4">
    <source>
        <dbReference type="Proteomes" id="UP000006683"/>
    </source>
</evidence>
<dbReference type="RefSeq" id="WP_013345157.1">
    <property type="nucleotide sequence ID" value="NC_014541.1"/>
</dbReference>
<dbReference type="AlphaFoldDB" id="E1SQQ3"/>
<evidence type="ECO:0000256" key="1">
    <source>
        <dbReference type="SAM" id="MobiDB-lite"/>
    </source>
</evidence>
<evidence type="ECO:0008006" key="5">
    <source>
        <dbReference type="Google" id="ProtNLM"/>
    </source>
</evidence>
<feature type="region of interest" description="Disordered" evidence="1">
    <location>
        <begin position="98"/>
        <end position="123"/>
    </location>
</feature>
<dbReference type="Proteomes" id="UP000006683">
    <property type="component" value="Chromosome"/>
</dbReference>
<name>E1SQQ3_FERBD</name>
<sequence length="123" mass="13319">MHRLRKTSSAWRRAISLPLLMVLALSQLFASCLTAAVEYPGAGHPLGANVVHCHPESGGEAKLAPLMDVATGDHEHTPHSHLPCHPPTEYRLHLARPEGNPFLTVSDNRPDRRAAPPIPPPNA</sequence>
<proteinExistence type="predicted"/>
<dbReference type="GeneID" id="67184123"/>
<accession>E1SQQ3</accession>
<dbReference type="STRING" id="550540.Fbal_1647"/>
<dbReference type="HOGENOM" id="CLU_129314_0_0_6"/>
<dbReference type="KEGG" id="fbl:Fbal_1647"/>
<keyword evidence="2" id="KW-0732">Signal</keyword>
<keyword evidence="4" id="KW-1185">Reference proteome</keyword>
<dbReference type="PROSITE" id="PS51257">
    <property type="entry name" value="PROKAR_LIPOPROTEIN"/>
    <property type="match status" value="1"/>
</dbReference>
<evidence type="ECO:0000256" key="2">
    <source>
        <dbReference type="SAM" id="SignalP"/>
    </source>
</evidence>
<dbReference type="EMBL" id="CP002209">
    <property type="protein sequence ID" value="ADN75851.1"/>
    <property type="molecule type" value="Genomic_DNA"/>
</dbReference>
<protein>
    <recommendedName>
        <fullName evidence="5">Lipoprotein</fullName>
    </recommendedName>
</protein>
<feature type="signal peptide" evidence="2">
    <location>
        <begin position="1"/>
        <end position="35"/>
    </location>
</feature>
<organism evidence="3 4">
    <name type="scientific">Ferrimonas balearica (strain DSM 9799 / CCM 4581 / KCTC 23876 / PAT)</name>
    <dbReference type="NCBI Taxonomy" id="550540"/>
    <lineage>
        <taxon>Bacteria</taxon>
        <taxon>Pseudomonadati</taxon>
        <taxon>Pseudomonadota</taxon>
        <taxon>Gammaproteobacteria</taxon>
        <taxon>Alteromonadales</taxon>
        <taxon>Ferrimonadaceae</taxon>
        <taxon>Ferrimonas</taxon>
    </lineage>
</organism>
<evidence type="ECO:0000313" key="3">
    <source>
        <dbReference type="EMBL" id="ADN75851.1"/>
    </source>
</evidence>
<feature type="chain" id="PRO_5003151482" description="Lipoprotein" evidence="2">
    <location>
        <begin position="36"/>
        <end position="123"/>
    </location>
</feature>
<reference evidence="3 4" key="1">
    <citation type="journal article" date="2010" name="Stand. Genomic Sci.">
        <title>Complete genome sequence of Ferrimonas balearica type strain (PAT).</title>
        <authorList>
            <person name="Nolan M."/>
            <person name="Sikorski J."/>
            <person name="Davenport K."/>
            <person name="Lucas S."/>
            <person name="Glavina Del Rio T."/>
            <person name="Tice H."/>
            <person name="Cheng J."/>
            <person name="Goodwin L."/>
            <person name="Pitluck S."/>
            <person name="Liolios K."/>
            <person name="Ivanova N."/>
            <person name="Mavromatis K."/>
            <person name="Ovchinnikova G."/>
            <person name="Pati A."/>
            <person name="Chen A."/>
            <person name="Palaniappan K."/>
            <person name="Land M."/>
            <person name="Hauser L."/>
            <person name="Chang Y."/>
            <person name="Jeffries C."/>
            <person name="Tapia R."/>
            <person name="Brettin T."/>
            <person name="Detter J."/>
            <person name="Han C."/>
            <person name="Yasawong M."/>
            <person name="Rohde M."/>
            <person name="Tindall B."/>
            <person name="Goker M."/>
            <person name="Woyke T."/>
            <person name="Bristow J."/>
            <person name="Eisen J."/>
            <person name="Markowitz V."/>
            <person name="Hugenholtz P."/>
            <person name="Kyrpides N."/>
            <person name="Klenk H."/>
            <person name="Lapidus A."/>
        </authorList>
    </citation>
    <scope>NUCLEOTIDE SEQUENCE [LARGE SCALE GENOMIC DNA]</scope>
    <source>
        <strain evidence="4">DSM 9799 / CCM 4581 / KCTC 23876 / PAT</strain>
    </source>
</reference>
<gene>
    <name evidence="3" type="ordered locus">Fbal_1647</name>
</gene>